<organism evidence="2 3">
    <name type="scientific">Gryllus longicercus</name>
    <dbReference type="NCBI Taxonomy" id="2509291"/>
    <lineage>
        <taxon>Eukaryota</taxon>
        <taxon>Metazoa</taxon>
        <taxon>Ecdysozoa</taxon>
        <taxon>Arthropoda</taxon>
        <taxon>Hexapoda</taxon>
        <taxon>Insecta</taxon>
        <taxon>Pterygota</taxon>
        <taxon>Neoptera</taxon>
        <taxon>Polyneoptera</taxon>
        <taxon>Orthoptera</taxon>
        <taxon>Ensifera</taxon>
        <taxon>Gryllidea</taxon>
        <taxon>Grylloidea</taxon>
        <taxon>Gryllidae</taxon>
        <taxon>Gryllinae</taxon>
        <taxon>Gryllus</taxon>
    </lineage>
</organism>
<keyword evidence="1" id="KW-1133">Transmembrane helix</keyword>
<dbReference type="EMBL" id="JAZDUA010000005">
    <property type="protein sequence ID" value="KAK7874090.1"/>
    <property type="molecule type" value="Genomic_DNA"/>
</dbReference>
<evidence type="ECO:0000313" key="3">
    <source>
        <dbReference type="Proteomes" id="UP001378592"/>
    </source>
</evidence>
<dbReference type="Proteomes" id="UP001378592">
    <property type="component" value="Unassembled WGS sequence"/>
</dbReference>
<feature type="transmembrane region" description="Helical" evidence="1">
    <location>
        <begin position="40"/>
        <end position="58"/>
    </location>
</feature>
<dbReference type="AlphaFoldDB" id="A0AAN9VYV8"/>
<name>A0AAN9VYV8_9ORTH</name>
<keyword evidence="1" id="KW-0812">Transmembrane</keyword>
<keyword evidence="3" id="KW-1185">Reference proteome</keyword>
<proteinExistence type="predicted"/>
<comment type="caution">
    <text evidence="2">The sequence shown here is derived from an EMBL/GenBank/DDBJ whole genome shotgun (WGS) entry which is preliminary data.</text>
</comment>
<gene>
    <name evidence="2" type="ORF">R5R35_004634</name>
</gene>
<sequence>MVTCDTETIKMFNWLRYWVRRHTKPIQRTTAEKWDLRMSLLYGFLTWNAAGYILYLIFTNRSNWPEMYGPKNEKDKRAPSEKFADILGIKKAHVIQISGFRKVGEFDIDRTTENNSLEAETSSKAAENVVTD</sequence>
<keyword evidence="1" id="KW-0472">Membrane</keyword>
<evidence type="ECO:0000256" key="1">
    <source>
        <dbReference type="SAM" id="Phobius"/>
    </source>
</evidence>
<evidence type="ECO:0000313" key="2">
    <source>
        <dbReference type="EMBL" id="KAK7874090.1"/>
    </source>
</evidence>
<reference evidence="2 3" key="1">
    <citation type="submission" date="2024-03" db="EMBL/GenBank/DDBJ databases">
        <title>The genome assembly and annotation of the cricket Gryllus longicercus Weissman &amp; Gray.</title>
        <authorList>
            <person name="Szrajer S."/>
            <person name="Gray D."/>
            <person name="Ylla G."/>
        </authorList>
    </citation>
    <scope>NUCLEOTIDE SEQUENCE [LARGE SCALE GENOMIC DNA]</scope>
    <source>
        <strain evidence="2">DAG 2021-001</strain>
        <tissue evidence="2">Whole body minus gut</tissue>
    </source>
</reference>
<protein>
    <submittedName>
        <fullName evidence="2">Uncharacterized protein</fullName>
    </submittedName>
</protein>
<accession>A0AAN9VYV8</accession>